<accession>A0A4P9ZBI2</accession>
<keyword evidence="2" id="KW-1185">Reference proteome</keyword>
<dbReference type="Pfam" id="PF08580">
    <property type="entry name" value="KAR9"/>
    <property type="match status" value="1"/>
</dbReference>
<protein>
    <recommendedName>
        <fullName evidence="3">Karyogamy protein</fullName>
    </recommendedName>
</protein>
<organism evidence="1 2">
    <name type="scientific">Metschnikowia bicuspidata</name>
    <dbReference type="NCBI Taxonomy" id="27322"/>
    <lineage>
        <taxon>Eukaryota</taxon>
        <taxon>Fungi</taxon>
        <taxon>Dikarya</taxon>
        <taxon>Ascomycota</taxon>
        <taxon>Saccharomycotina</taxon>
        <taxon>Pichiomycetes</taxon>
        <taxon>Metschnikowiaceae</taxon>
        <taxon>Metschnikowia</taxon>
    </lineage>
</organism>
<evidence type="ECO:0000313" key="2">
    <source>
        <dbReference type="Proteomes" id="UP000268321"/>
    </source>
</evidence>
<dbReference type="EMBL" id="ML004489">
    <property type="protein sequence ID" value="RKP29411.1"/>
    <property type="molecule type" value="Genomic_DNA"/>
</dbReference>
<gene>
    <name evidence="1" type="ORF">METBISCDRAFT_28265</name>
</gene>
<evidence type="ECO:0008006" key="3">
    <source>
        <dbReference type="Google" id="ProtNLM"/>
    </source>
</evidence>
<reference evidence="2" key="1">
    <citation type="journal article" date="2018" name="Nat. Microbiol.">
        <title>Leveraging single-cell genomics to expand the fungal tree of life.</title>
        <authorList>
            <person name="Ahrendt S.R."/>
            <person name="Quandt C.A."/>
            <person name="Ciobanu D."/>
            <person name="Clum A."/>
            <person name="Salamov A."/>
            <person name="Andreopoulos B."/>
            <person name="Cheng J.F."/>
            <person name="Woyke T."/>
            <person name="Pelin A."/>
            <person name="Henrissat B."/>
            <person name="Reynolds N.K."/>
            <person name="Benny G.L."/>
            <person name="Smith M.E."/>
            <person name="James T.Y."/>
            <person name="Grigoriev I.V."/>
        </authorList>
    </citation>
    <scope>NUCLEOTIDE SEQUENCE [LARGE SCALE GENOMIC DNA]</scope>
    <source>
        <strain evidence="2">Baker2002</strain>
    </source>
</reference>
<name>A0A4P9ZBI2_9ASCO</name>
<dbReference type="InterPro" id="IPR013889">
    <property type="entry name" value="Karyogamy_KAR9"/>
</dbReference>
<sequence length="671" mass="75646">MSTKKPSLLTWVLEEPLWLSLLDRDHTADVPELLKLRIENTAACLLPHLQRLVGELQQHQGSERSVQWYCAERAVVLEVAVLFLRFDNYLKTVFEWCIKLEGLKLCPQLKSLMLRMVDAQQLLVSLKRKCNTALRYLEIADVELLAVQQEVDGCAAQLHQIRTLQMDAGRLPRCSLEEAFETIRLNHISHLCSHSARLASPSVFSGTEGEVLRLLESLALRMDALGFSMVLLRQQVADFRNLSGQIFPKCCLHLQQQFQALETKWDAVQADYTTSTTKIWDANRNALFRFLIDETLRKIRNIARGSAQQDAPALQGHSMDLKLCSGVINFVRNAFREEMITLPELTFTYNDVLTQEWELLSQQLIELADTEKRSLPSQLKSPFDEDQLLNTPTRDSLHDLVLPKAYLPKDTPGTTPLHTPEVALTPASTSAKKPQLLLGLGLNLDIYFHQTFAVPLSVVKRDRIRLLSPTEKESTNSAADRTGGTNLTKKFRLVSTQMVQKKLGPPVTFRAEKPGPASRRPALLEQEKSRIPTMVADHHMLNYPYIEQLDARGSRIPMIFRARAMPERPPSASNSDGAQEMPTLYSSLRTPPCFNLGGIRFTSTPRLAATEPSCTAANFCLGLVTPDNSLGFIPERHSTPEVLQWGSRPQLLRRTSVAPTPGTKLQKRPWR</sequence>
<proteinExistence type="predicted"/>
<dbReference type="OrthoDB" id="5559380at2759"/>
<dbReference type="Proteomes" id="UP000268321">
    <property type="component" value="Unassembled WGS sequence"/>
</dbReference>
<dbReference type="AlphaFoldDB" id="A0A4P9ZBI2"/>
<evidence type="ECO:0000313" key="1">
    <source>
        <dbReference type="EMBL" id="RKP29411.1"/>
    </source>
</evidence>